<protein>
    <submittedName>
        <fullName evidence="1">Apaf-1 protein</fullName>
    </submittedName>
</protein>
<organism evidence="1">
    <name type="scientific">Pararge aegeria</name>
    <name type="common">speckled wood butterfly</name>
    <dbReference type="NCBI Taxonomy" id="116150"/>
    <lineage>
        <taxon>Eukaryota</taxon>
        <taxon>Metazoa</taxon>
        <taxon>Ecdysozoa</taxon>
        <taxon>Arthropoda</taxon>
        <taxon>Hexapoda</taxon>
        <taxon>Insecta</taxon>
        <taxon>Pterygota</taxon>
        <taxon>Neoptera</taxon>
        <taxon>Endopterygota</taxon>
        <taxon>Lepidoptera</taxon>
        <taxon>Glossata</taxon>
        <taxon>Ditrysia</taxon>
        <taxon>Papilionoidea</taxon>
        <taxon>Nymphalidae</taxon>
        <taxon>Satyrinae</taxon>
        <taxon>Satyrini</taxon>
        <taxon>Parargina</taxon>
        <taxon>Pararge</taxon>
    </lineage>
</organism>
<reference evidence="1" key="2">
    <citation type="submission" date="2013-05" db="EMBL/GenBank/DDBJ databases">
        <authorList>
            <person name="Carter J.-M."/>
            <person name="Baker S.C."/>
            <person name="Pink R."/>
            <person name="Carter D.R.F."/>
            <person name="Collins A."/>
            <person name="Tomlin J."/>
            <person name="Gibbs M."/>
            <person name="Breuker C.J."/>
        </authorList>
    </citation>
    <scope>NUCLEOTIDE SEQUENCE</scope>
    <source>
        <tissue evidence="1">Ovary</tissue>
    </source>
</reference>
<dbReference type="SUPFAM" id="SSF50978">
    <property type="entry name" value="WD40 repeat-like"/>
    <property type="match status" value="1"/>
</dbReference>
<dbReference type="InterPro" id="IPR036322">
    <property type="entry name" value="WD40_repeat_dom_sf"/>
</dbReference>
<name>S4PVJ6_9NEOP</name>
<reference evidence="1" key="1">
    <citation type="journal article" date="2013" name="BMC Genomics">
        <title>Unscrambling butterfly oogenesis.</title>
        <authorList>
            <person name="Carter J.M."/>
            <person name="Baker S.C."/>
            <person name="Pink R."/>
            <person name="Carter D.R."/>
            <person name="Collins A."/>
            <person name="Tomlin J."/>
            <person name="Gibbs M."/>
            <person name="Breuker C.J."/>
        </authorList>
    </citation>
    <scope>NUCLEOTIDE SEQUENCE</scope>
    <source>
        <tissue evidence="1">Ovary</tissue>
    </source>
</reference>
<accession>S4PVJ6</accession>
<proteinExistence type="predicted"/>
<dbReference type="EMBL" id="GAIX01008423">
    <property type="protein sequence ID" value="JAA84137.1"/>
    <property type="molecule type" value="Transcribed_RNA"/>
</dbReference>
<sequence>MRGRKLVSEISTNPDEQITTVTISPCNQYVIFGLHSGIVRRYTIRTKATKDIMDVYSTVQYMSFVNPNLLMVAGKNRCL</sequence>
<feature type="non-terminal residue" evidence="1">
    <location>
        <position position="79"/>
    </location>
</feature>
<evidence type="ECO:0000313" key="1">
    <source>
        <dbReference type="EMBL" id="JAA84137.1"/>
    </source>
</evidence>
<dbReference type="AlphaFoldDB" id="S4PVJ6"/>